<comment type="caution">
    <text evidence="1">The sequence shown here is derived from an EMBL/GenBank/DDBJ whole genome shotgun (WGS) entry which is preliminary data.</text>
</comment>
<protein>
    <submittedName>
        <fullName evidence="1">Uncharacterized protein</fullName>
    </submittedName>
</protein>
<evidence type="ECO:0000313" key="1">
    <source>
        <dbReference type="EMBL" id="MED6125350.1"/>
    </source>
</evidence>
<keyword evidence="2" id="KW-1185">Reference proteome</keyword>
<organism evidence="1 2">
    <name type="scientific">Stylosanthes scabra</name>
    <dbReference type="NCBI Taxonomy" id="79078"/>
    <lineage>
        <taxon>Eukaryota</taxon>
        <taxon>Viridiplantae</taxon>
        <taxon>Streptophyta</taxon>
        <taxon>Embryophyta</taxon>
        <taxon>Tracheophyta</taxon>
        <taxon>Spermatophyta</taxon>
        <taxon>Magnoliopsida</taxon>
        <taxon>eudicotyledons</taxon>
        <taxon>Gunneridae</taxon>
        <taxon>Pentapetalae</taxon>
        <taxon>rosids</taxon>
        <taxon>fabids</taxon>
        <taxon>Fabales</taxon>
        <taxon>Fabaceae</taxon>
        <taxon>Papilionoideae</taxon>
        <taxon>50 kb inversion clade</taxon>
        <taxon>dalbergioids sensu lato</taxon>
        <taxon>Dalbergieae</taxon>
        <taxon>Pterocarpus clade</taxon>
        <taxon>Stylosanthes</taxon>
    </lineage>
</organism>
<proteinExistence type="predicted"/>
<dbReference type="EMBL" id="JASCZI010030920">
    <property type="protein sequence ID" value="MED6125350.1"/>
    <property type="molecule type" value="Genomic_DNA"/>
</dbReference>
<reference evidence="1 2" key="1">
    <citation type="journal article" date="2023" name="Plants (Basel)">
        <title>Bridging the Gap: Combining Genomics and Transcriptomics Approaches to Understand Stylosanthes scabra, an Orphan Legume from the Brazilian Caatinga.</title>
        <authorList>
            <person name="Ferreira-Neto J.R.C."/>
            <person name="da Silva M.D."/>
            <person name="Binneck E."/>
            <person name="de Melo N.F."/>
            <person name="da Silva R.H."/>
            <person name="de Melo A.L.T.M."/>
            <person name="Pandolfi V."/>
            <person name="Bustamante F.O."/>
            <person name="Brasileiro-Vidal A.C."/>
            <person name="Benko-Iseppon A.M."/>
        </authorList>
    </citation>
    <scope>NUCLEOTIDE SEQUENCE [LARGE SCALE GENOMIC DNA]</scope>
    <source>
        <tissue evidence="1">Leaves</tissue>
    </source>
</reference>
<gene>
    <name evidence="1" type="ORF">PIB30_067712</name>
</gene>
<accession>A0ABU6RMW6</accession>
<name>A0ABU6RMW6_9FABA</name>
<dbReference type="Proteomes" id="UP001341840">
    <property type="component" value="Unassembled WGS sequence"/>
</dbReference>
<sequence>MRRLTTRNPTLLGTSPNMVFHLRIPVRTDETATRRRQQLGNGGFLLATVTTDGGFLPRRRQQHQRWQQFGSVVTEQRGDSDGGFDDGNSSFITVLSPFDGEPWWTTPNRRCHPLLPSVPFDSLSRPVNQRHRR</sequence>
<evidence type="ECO:0000313" key="2">
    <source>
        <dbReference type="Proteomes" id="UP001341840"/>
    </source>
</evidence>